<dbReference type="GO" id="GO:0005737">
    <property type="term" value="C:cytoplasm"/>
    <property type="evidence" value="ECO:0007669"/>
    <property type="project" value="TreeGrafter"/>
</dbReference>
<evidence type="ECO:0000256" key="3">
    <source>
        <dbReference type="SAM" id="MobiDB-lite"/>
    </source>
</evidence>
<sequence length="452" mass="45509">MADAMYPSLSGSPTGGRPPPPPSPRSWFIALHTGAGQVAFGTGSTPTPAHTAALAALEAGAAVLRAGGRAPAAVVATLGVLEECGEFNAGRGAVLNAMGMQEMDASVMDGSTGAFGSVAAAPSLAHPSRLAAALLASGGSMSNSGLRVNPGALAGPGAVAHAASLFGHSDLVVSSVPPRVIRENALHLEILTSRPGSYASPMSPNALLDNSISALMQRMDTVGVVCCDSEGHFAAGSSSGGIPLKVPGRVGPAAVRGAGVWADTQGAAVATGQGEQILLTEMARSLASEARSAVHNASSPKVSCSTTTPSSDPHASKRRRTLDTRSNTCSSASACEGTGSAPSAAGPSSSVMSVAENNNDADDDDELADVASRSKLALARMPPSRRPPSFHLGGGVLELVYLHSTSALPLAYQSSTMARPVFEVSRLGTTRRYEGVAVVTSGTVVRLPNFRN</sequence>
<accession>A0A0L0DIW0</accession>
<dbReference type="InterPro" id="IPR029055">
    <property type="entry name" value="Ntn_hydrolases_N"/>
</dbReference>
<dbReference type="eggNOG" id="KOG1592">
    <property type="taxonomic scope" value="Eukaryota"/>
</dbReference>
<feature type="compositionally biased region" description="Low complexity" evidence="3">
    <location>
        <begin position="339"/>
        <end position="358"/>
    </location>
</feature>
<keyword evidence="5" id="KW-1185">Reference proteome</keyword>
<protein>
    <submittedName>
        <fullName evidence="4">Threonine aspartase</fullName>
    </submittedName>
</protein>
<dbReference type="GO" id="GO:0051604">
    <property type="term" value="P:protein maturation"/>
    <property type="evidence" value="ECO:0007669"/>
    <property type="project" value="TreeGrafter"/>
</dbReference>
<feature type="site" description="Cleavage; by autolysis" evidence="2">
    <location>
        <begin position="220"/>
        <end position="221"/>
    </location>
</feature>
<dbReference type="STRING" id="461836.A0A0L0DIW0"/>
<dbReference type="Proteomes" id="UP000054408">
    <property type="component" value="Unassembled WGS sequence"/>
</dbReference>
<dbReference type="EMBL" id="GL349472">
    <property type="protein sequence ID" value="KNC52329.1"/>
    <property type="molecule type" value="Genomic_DNA"/>
</dbReference>
<dbReference type="SUPFAM" id="SSF56235">
    <property type="entry name" value="N-terminal nucleophile aminohydrolases (Ntn hydrolases)"/>
    <property type="match status" value="1"/>
</dbReference>
<reference evidence="4 5" key="1">
    <citation type="submission" date="2010-05" db="EMBL/GenBank/DDBJ databases">
        <title>The Genome Sequence of Thecamonas trahens ATCC 50062.</title>
        <authorList>
            <consortium name="The Broad Institute Genome Sequencing Platform"/>
            <person name="Russ C."/>
            <person name="Cuomo C."/>
            <person name="Shea T."/>
            <person name="Young S.K."/>
            <person name="Zeng Q."/>
            <person name="Koehrsen M."/>
            <person name="Haas B."/>
            <person name="Borodovsky M."/>
            <person name="Guigo R."/>
            <person name="Alvarado L."/>
            <person name="Berlin A."/>
            <person name="Bochicchio J."/>
            <person name="Borenstein D."/>
            <person name="Chapman S."/>
            <person name="Chen Z."/>
            <person name="Freedman E."/>
            <person name="Gellesch M."/>
            <person name="Goldberg J."/>
            <person name="Griggs A."/>
            <person name="Gujja S."/>
            <person name="Heilman E."/>
            <person name="Heiman D."/>
            <person name="Hepburn T."/>
            <person name="Howarth C."/>
            <person name="Jen D."/>
            <person name="Larson L."/>
            <person name="Mehta T."/>
            <person name="Park D."/>
            <person name="Pearson M."/>
            <person name="Roberts A."/>
            <person name="Saif S."/>
            <person name="Shenoy N."/>
            <person name="Sisk P."/>
            <person name="Stolte C."/>
            <person name="Sykes S."/>
            <person name="Thomson T."/>
            <person name="Walk T."/>
            <person name="White J."/>
            <person name="Yandava C."/>
            <person name="Burger G."/>
            <person name="Gray M.W."/>
            <person name="Holland P.W.H."/>
            <person name="King N."/>
            <person name="Lang F.B.F."/>
            <person name="Roger A.J."/>
            <person name="Ruiz-Trillo I."/>
            <person name="Lander E."/>
            <person name="Nusbaum C."/>
        </authorList>
    </citation>
    <scope>NUCLEOTIDE SEQUENCE [LARGE SCALE GENOMIC DNA]</scope>
    <source>
        <strain evidence="4 5">ATCC 50062</strain>
    </source>
</reference>
<name>A0A0L0DIW0_THETB</name>
<dbReference type="OrthoDB" id="188713at2759"/>
<feature type="compositionally biased region" description="Polar residues" evidence="3">
    <location>
        <begin position="324"/>
        <end position="333"/>
    </location>
</feature>
<dbReference type="Gene3D" id="3.60.20.30">
    <property type="entry name" value="(Glycosyl)asparaginase"/>
    <property type="match status" value="1"/>
</dbReference>
<feature type="region of interest" description="Disordered" evidence="3">
    <location>
        <begin position="1"/>
        <end position="24"/>
    </location>
</feature>
<dbReference type="GeneID" id="25567020"/>
<evidence type="ECO:0000256" key="2">
    <source>
        <dbReference type="PIRSR" id="PIRSR600246-3"/>
    </source>
</evidence>
<feature type="region of interest" description="Disordered" evidence="3">
    <location>
        <begin position="290"/>
        <end position="365"/>
    </location>
</feature>
<evidence type="ECO:0000313" key="4">
    <source>
        <dbReference type="EMBL" id="KNC52329.1"/>
    </source>
</evidence>
<feature type="compositionally biased region" description="Polar residues" evidence="3">
    <location>
        <begin position="295"/>
        <end position="313"/>
    </location>
</feature>
<dbReference type="RefSeq" id="XP_013755380.1">
    <property type="nucleotide sequence ID" value="XM_013899926.1"/>
</dbReference>
<dbReference type="AlphaFoldDB" id="A0A0L0DIW0"/>
<feature type="active site" description="Nucleophile" evidence="1">
    <location>
        <position position="221"/>
    </location>
</feature>
<dbReference type="InterPro" id="IPR000246">
    <property type="entry name" value="Peptidase_T2"/>
</dbReference>
<dbReference type="GO" id="GO:0004298">
    <property type="term" value="F:threonine-type endopeptidase activity"/>
    <property type="evidence" value="ECO:0007669"/>
    <property type="project" value="TreeGrafter"/>
</dbReference>
<dbReference type="PANTHER" id="PTHR10188:SF8">
    <property type="entry name" value="THREONINE ASPARTASE 1"/>
    <property type="match status" value="1"/>
</dbReference>
<gene>
    <name evidence="4" type="ORF">AMSG_08297</name>
</gene>
<evidence type="ECO:0000256" key="1">
    <source>
        <dbReference type="PIRSR" id="PIRSR600246-1"/>
    </source>
</evidence>
<dbReference type="PANTHER" id="PTHR10188">
    <property type="entry name" value="L-ASPARAGINASE"/>
    <property type="match status" value="1"/>
</dbReference>
<evidence type="ECO:0000313" key="5">
    <source>
        <dbReference type="Proteomes" id="UP000054408"/>
    </source>
</evidence>
<dbReference type="Pfam" id="PF01112">
    <property type="entry name" value="Asparaginase_2"/>
    <property type="match status" value="1"/>
</dbReference>
<organism evidence="4 5">
    <name type="scientific">Thecamonas trahens ATCC 50062</name>
    <dbReference type="NCBI Taxonomy" id="461836"/>
    <lineage>
        <taxon>Eukaryota</taxon>
        <taxon>Apusozoa</taxon>
        <taxon>Apusomonadida</taxon>
        <taxon>Apusomonadidae</taxon>
        <taxon>Thecamonas</taxon>
    </lineage>
</organism>
<proteinExistence type="predicted"/>